<evidence type="ECO:0000259" key="1">
    <source>
        <dbReference type="PROSITE" id="PS51208"/>
    </source>
</evidence>
<organism evidence="2 3">
    <name type="scientific">Oryzomicrobium terrae</name>
    <dbReference type="NCBI Taxonomy" id="1735038"/>
    <lineage>
        <taxon>Bacteria</taxon>
        <taxon>Pseudomonadati</taxon>
        <taxon>Pseudomonadota</taxon>
        <taxon>Betaproteobacteria</taxon>
        <taxon>Rhodocyclales</taxon>
        <taxon>Rhodocyclaceae</taxon>
        <taxon>Oryzomicrobium</taxon>
    </lineage>
</organism>
<dbReference type="SMART" id="SM00869">
    <property type="entry name" value="Autotransporter"/>
    <property type="match status" value="1"/>
</dbReference>
<protein>
    <recommendedName>
        <fullName evidence="1">Autotransporter domain-containing protein</fullName>
    </recommendedName>
</protein>
<evidence type="ECO:0000313" key="3">
    <source>
        <dbReference type="Proteomes" id="UP000323671"/>
    </source>
</evidence>
<dbReference type="PROSITE" id="PS51208">
    <property type="entry name" value="AUTOTRANSPORTER"/>
    <property type="match status" value="1"/>
</dbReference>
<sequence>MPFGKSKKRFTSTPTRIAILLAWVGTPCFAAGFSLITPPPDYTGASIAGMSGDGSVLVGTSSDMFDSPRATLWRNFGTSPTLLPPTESEAAAVSADGRVVVGTTYVDGVTRAWRWNNDSIQDLDPLGTDPNSRALGLSSDGRYTAGSSTNYARSLTRAVLWDGSAPPRDLSLAVAPLLPGMDVSEAVAVSTNGRVVAGNASAFAARGFVWRDDGSPTGNATLLALPVGYTDNKVVGMSWDGTIVAGNLAPDTASSQATYWTTADNVAHPLGTLPGALSSQATAISGDGKVIIGESGSRAFRWTQATSMQSVAQWLAGAGVSVPAGTQLQRATATNQDGSVIAGAGMASDESPLTWLARISPIGSGLLSDLNAYNATLREAASKTPHPVSAANNLALGGAHHRSLLDSGLAVIQNGACAWATTDAAHHNASNSSMNLAEAGVCKDIGATRLGIGVGQAWARQGWSLGGGARYNGQYVLAEVASNLGRGIEVSLLGYYGRFAANLRRNYQNGAAIDTSRGTSDATSTSLRLRTDWKDAFALATTRFSPYAAYTWMDTRLDRYTETGGGFPARFAATTQRSQDLRLGLATNTPLAASTDLRVAAEAIHRIDETLSGTSSEVIGLWNFTVPGQKAKQNWTRLLVDLDHRIGKSSLINLSATAATSGGDASWGASLGYRMAF</sequence>
<feature type="domain" description="Autotransporter" evidence="1">
    <location>
        <begin position="404"/>
        <end position="677"/>
    </location>
</feature>
<reference evidence="2 3" key="1">
    <citation type="submission" date="2017-07" db="EMBL/GenBank/DDBJ databases">
        <title>Complete genome sequence of Oryzomicrobium terrae TPP412.</title>
        <authorList>
            <person name="Chiu L.-W."/>
            <person name="Lo K.-J."/>
            <person name="Tsai Y.-M."/>
            <person name="Lin S.-S."/>
            <person name="Kuo C.-H."/>
            <person name="Liu C.-T."/>
        </authorList>
    </citation>
    <scope>NUCLEOTIDE SEQUENCE [LARGE SCALE GENOMIC DNA]</scope>
    <source>
        <strain evidence="2 3">TPP412</strain>
    </source>
</reference>
<dbReference type="KEGG" id="otr:OTERR_22030"/>
<keyword evidence="3" id="KW-1185">Reference proteome</keyword>
<dbReference type="InterPro" id="IPR005546">
    <property type="entry name" value="Autotransporte_beta"/>
</dbReference>
<dbReference type="Pfam" id="PF03797">
    <property type="entry name" value="Autotransporter"/>
    <property type="match status" value="1"/>
</dbReference>
<dbReference type="AlphaFoldDB" id="A0A5C1EAM8"/>
<dbReference type="Proteomes" id="UP000323671">
    <property type="component" value="Chromosome"/>
</dbReference>
<dbReference type="InterPro" id="IPR036709">
    <property type="entry name" value="Autotransporte_beta_dom_sf"/>
</dbReference>
<proteinExistence type="predicted"/>
<dbReference type="SUPFAM" id="SSF101898">
    <property type="entry name" value="NHL repeat"/>
    <property type="match status" value="1"/>
</dbReference>
<accession>A0A5C1EAM8</accession>
<dbReference type="SUPFAM" id="SSF103515">
    <property type="entry name" value="Autotransporter"/>
    <property type="match status" value="1"/>
</dbReference>
<name>A0A5C1EAM8_9RHOO</name>
<dbReference type="NCBIfam" id="TIGR02913">
    <property type="entry name" value="HAF_rpt"/>
    <property type="match status" value="1"/>
</dbReference>
<dbReference type="InterPro" id="IPR014262">
    <property type="entry name" value="HAF_rpt"/>
</dbReference>
<dbReference type="EMBL" id="CP022579">
    <property type="protein sequence ID" value="QEL65679.1"/>
    <property type="molecule type" value="Genomic_DNA"/>
</dbReference>
<dbReference type="Gene3D" id="2.40.128.130">
    <property type="entry name" value="Autotransporter beta-domain"/>
    <property type="match status" value="1"/>
</dbReference>
<gene>
    <name evidence="2" type="ORF">OTERR_22030</name>
</gene>
<evidence type="ECO:0000313" key="2">
    <source>
        <dbReference type="EMBL" id="QEL65679.1"/>
    </source>
</evidence>